<proteinExistence type="predicted"/>
<evidence type="ECO:0000313" key="2">
    <source>
        <dbReference type="EMBL" id="RAV34379.1"/>
    </source>
</evidence>
<organism evidence="2 3">
    <name type="scientific">Corynebacterium heidelbergense</name>
    <dbReference type="NCBI Taxonomy" id="2055947"/>
    <lineage>
        <taxon>Bacteria</taxon>
        <taxon>Bacillati</taxon>
        <taxon>Actinomycetota</taxon>
        <taxon>Actinomycetes</taxon>
        <taxon>Mycobacteriales</taxon>
        <taxon>Corynebacteriaceae</taxon>
        <taxon>Corynebacterium</taxon>
    </lineage>
</organism>
<dbReference type="Pfam" id="PF13830">
    <property type="entry name" value="DUF4192"/>
    <property type="match status" value="1"/>
</dbReference>
<evidence type="ECO:0000313" key="3">
    <source>
        <dbReference type="Proteomes" id="UP000251047"/>
    </source>
</evidence>
<evidence type="ECO:0000256" key="1">
    <source>
        <dbReference type="SAM" id="MobiDB-lite"/>
    </source>
</evidence>
<sequence>MTSRRSASYNQNTCSNIPRAQGPSECRDIERAIPPTPIHLGGSPGQIIAALPSMLGFHPDNSVLVIGLLPHASQASRMRVGPVVRADADWWSLDEALRAMAAVMGETAGAQAVAVAVMGSGEKAASFLDATSAFLATEDIECVGLFWVDAIDSGATWRARRSTAFCRVEAEGDPLWVEEGAVTDVRDNPVSINAAVSGALYFRDREELEAWLDPWPGDGRDGGGVPPGPSPCGDCTPSAHIPCGGQLYGATATVVRALHEVRVQMCRTAQSLCNDDDVIGAVALLAGHRHTLPLLLVVGLGENFPVLRPALADAVRRLAGPPRIRAMIGLAHLLAGAGEGVVASHTMQRAVEELETVAHGSKRGEGGPSDQGTAQSSQHMHSQADTDPWVGREEVQSLLAAHYVGEVSRHLSSYLAEGHSTIDRLTRPGAKDLVGGLKCGLGCIPASMTERGRGTQSGANPQTEELRKLAEVVDWLAVSAVMSAPGRQGLR</sequence>
<gene>
    <name evidence="2" type="ORF">CWC39_03565</name>
</gene>
<dbReference type="Proteomes" id="UP000251047">
    <property type="component" value="Unassembled WGS sequence"/>
</dbReference>
<feature type="compositionally biased region" description="Polar residues" evidence="1">
    <location>
        <begin position="1"/>
        <end position="18"/>
    </location>
</feature>
<reference evidence="2 3" key="1">
    <citation type="journal article" date="2018" name="Syst. Appl. Microbiol.">
        <title>Corynebacterium heidelbergense sp. nov., isolated from the preen glands of Egyptian geese (Alopochen aegyptiacus).</title>
        <authorList>
            <person name="Braun M.S."/>
            <person name="Wang E."/>
            <person name="Zimmermann S."/>
            <person name="Wink M."/>
        </authorList>
    </citation>
    <scope>NUCLEOTIDE SEQUENCE [LARGE SCALE GENOMIC DNA]</scope>
    <source>
        <strain evidence="2 3">DSM 104638</strain>
    </source>
</reference>
<accession>A0A364VCJ9</accession>
<feature type="region of interest" description="Disordered" evidence="1">
    <location>
        <begin position="357"/>
        <end position="386"/>
    </location>
</feature>
<dbReference type="OrthoDB" id="3264463at2"/>
<dbReference type="InterPro" id="IPR025447">
    <property type="entry name" value="DUF4192"/>
</dbReference>
<comment type="caution">
    <text evidence="2">The sequence shown here is derived from an EMBL/GenBank/DDBJ whole genome shotgun (WGS) entry which is preliminary data.</text>
</comment>
<feature type="region of interest" description="Disordered" evidence="1">
    <location>
        <begin position="1"/>
        <end position="23"/>
    </location>
</feature>
<feature type="compositionally biased region" description="Polar residues" evidence="1">
    <location>
        <begin position="370"/>
        <end position="385"/>
    </location>
</feature>
<evidence type="ECO:0008006" key="4">
    <source>
        <dbReference type="Google" id="ProtNLM"/>
    </source>
</evidence>
<dbReference type="RefSeq" id="WP_112769138.1">
    <property type="nucleotide sequence ID" value="NZ_CP063191.1"/>
</dbReference>
<dbReference type="EMBL" id="PHQP01000017">
    <property type="protein sequence ID" value="RAV34379.1"/>
    <property type="molecule type" value="Genomic_DNA"/>
</dbReference>
<protein>
    <recommendedName>
        <fullName evidence="4">DUF4192 domain-containing protein</fullName>
    </recommendedName>
</protein>
<dbReference type="AlphaFoldDB" id="A0A364VCJ9"/>
<name>A0A364VCJ9_9CORY</name>